<sequence length="428" mass="45793">MKALSLSLLQWLAVFGCTAAQNAYLYNLDIQPLAGSFLKDSSIDSKTANAILARRLRATESSSLGSVDDVALEHLSRYGGQQALSLFQNEAASSIPDRLLIALEGYEGEPLSVSPGFRIKKANTQLASISQMAALVGEKSFDTSSCSKYISLKSGTHVAYIVDSQGGTCVGQDKIDRLLEDEPVKEDQINLLAALFANGGRPFRAVVKLDMTGTKKLSQEARNSVITKSFDALYKILEPLAQAGKLESTILLLPSRRAPAILNLSRRQIHLEEEEEAPLSQSSVSISSPPEASQPSTTTDSNNATFHTLPPLGTFLPACFPNNQNCTSYTSNCSGRGSCYAKSSTCHQCRCGTTIVRQDSDGKNTKTVQWGGTACERKDVSVPFFLFAGFGVLMAALVVGAVGMLYEMGSEELPSVIGAGVTGPRAQR</sequence>
<keyword evidence="2" id="KW-0812">Transmembrane</keyword>
<feature type="domain" description="Vacuolar sorting protein Vps3844 C-terminal" evidence="4">
    <location>
        <begin position="319"/>
        <end position="419"/>
    </location>
</feature>
<evidence type="ECO:0000259" key="4">
    <source>
        <dbReference type="Pfam" id="PF12955"/>
    </source>
</evidence>
<keyword evidence="2" id="KW-0472">Membrane</keyword>
<dbReference type="PANTHER" id="PTHR36853">
    <property type="entry name" value="EXPRESSED PROTEIN"/>
    <property type="match status" value="1"/>
</dbReference>
<feature type="signal peptide" evidence="3">
    <location>
        <begin position="1"/>
        <end position="20"/>
    </location>
</feature>
<dbReference type="OrthoDB" id="5583277at2759"/>
<keyword evidence="2" id="KW-1133">Transmembrane helix</keyword>
<dbReference type="PROSITE" id="PS51257">
    <property type="entry name" value="PROKAR_LIPOPROTEIN"/>
    <property type="match status" value="1"/>
</dbReference>
<protein>
    <recommendedName>
        <fullName evidence="4">Vacuolar sorting protein Vps3844 C-terminal domain-containing protein</fullName>
    </recommendedName>
</protein>
<proteinExistence type="predicted"/>
<dbReference type="InterPro" id="IPR024382">
    <property type="entry name" value="Vps3844_C"/>
</dbReference>
<feature type="transmembrane region" description="Helical" evidence="2">
    <location>
        <begin position="384"/>
        <end position="406"/>
    </location>
</feature>
<feature type="compositionally biased region" description="Low complexity" evidence="1">
    <location>
        <begin position="278"/>
        <end position="293"/>
    </location>
</feature>
<feature type="chain" id="PRO_5034765989" description="Vacuolar sorting protein Vps3844 C-terminal domain-containing protein" evidence="3">
    <location>
        <begin position="21"/>
        <end position="428"/>
    </location>
</feature>
<dbReference type="Pfam" id="PF12955">
    <property type="entry name" value="Vps3844_C"/>
    <property type="match status" value="1"/>
</dbReference>
<evidence type="ECO:0000256" key="1">
    <source>
        <dbReference type="SAM" id="MobiDB-lite"/>
    </source>
</evidence>
<gene>
    <name evidence="5" type="ORF">GJ744_004619</name>
</gene>
<comment type="caution">
    <text evidence="5">The sequence shown here is derived from an EMBL/GenBank/DDBJ whole genome shotgun (WGS) entry which is preliminary data.</text>
</comment>
<reference evidence="5" key="1">
    <citation type="submission" date="2020-02" db="EMBL/GenBank/DDBJ databases">
        <authorList>
            <person name="Palmer J.M."/>
        </authorList>
    </citation>
    <scope>NUCLEOTIDE SEQUENCE</scope>
    <source>
        <strain evidence="5">EPUS1.4</strain>
        <tissue evidence="5">Thallus</tissue>
    </source>
</reference>
<dbReference type="Proteomes" id="UP000606974">
    <property type="component" value="Unassembled WGS sequence"/>
</dbReference>
<feature type="region of interest" description="Disordered" evidence="1">
    <location>
        <begin position="273"/>
        <end position="304"/>
    </location>
</feature>
<keyword evidence="3" id="KW-0732">Signal</keyword>
<dbReference type="PANTHER" id="PTHR36853:SF1">
    <property type="entry name" value="DUF3844 DOMAIN-CONTAINING PROTEIN"/>
    <property type="match status" value="1"/>
</dbReference>
<accession>A0A8H7AUM7</accession>
<evidence type="ECO:0000313" key="6">
    <source>
        <dbReference type="Proteomes" id="UP000606974"/>
    </source>
</evidence>
<organism evidence="5 6">
    <name type="scientific">Endocarpon pusillum</name>
    <dbReference type="NCBI Taxonomy" id="364733"/>
    <lineage>
        <taxon>Eukaryota</taxon>
        <taxon>Fungi</taxon>
        <taxon>Dikarya</taxon>
        <taxon>Ascomycota</taxon>
        <taxon>Pezizomycotina</taxon>
        <taxon>Eurotiomycetes</taxon>
        <taxon>Chaetothyriomycetidae</taxon>
        <taxon>Verrucariales</taxon>
        <taxon>Verrucariaceae</taxon>
        <taxon>Endocarpon</taxon>
    </lineage>
</organism>
<dbReference type="EMBL" id="JAACFV010000020">
    <property type="protein sequence ID" value="KAF7511430.1"/>
    <property type="molecule type" value="Genomic_DNA"/>
</dbReference>
<dbReference type="GO" id="GO:0005783">
    <property type="term" value="C:endoplasmic reticulum"/>
    <property type="evidence" value="ECO:0007669"/>
    <property type="project" value="TreeGrafter"/>
</dbReference>
<evidence type="ECO:0000313" key="5">
    <source>
        <dbReference type="EMBL" id="KAF7511430.1"/>
    </source>
</evidence>
<evidence type="ECO:0000256" key="2">
    <source>
        <dbReference type="SAM" id="Phobius"/>
    </source>
</evidence>
<dbReference type="InterPro" id="IPR053065">
    <property type="entry name" value="Archenteron_Induction-Rel"/>
</dbReference>
<dbReference type="AlphaFoldDB" id="A0A8H7AUM7"/>
<keyword evidence="6" id="KW-1185">Reference proteome</keyword>
<name>A0A8H7AUM7_9EURO</name>
<evidence type="ECO:0000256" key="3">
    <source>
        <dbReference type="SAM" id="SignalP"/>
    </source>
</evidence>
<feature type="compositionally biased region" description="Polar residues" evidence="1">
    <location>
        <begin position="294"/>
        <end position="304"/>
    </location>
</feature>